<feature type="domain" description="PAS" evidence="15">
    <location>
        <begin position="330"/>
        <end position="357"/>
    </location>
</feature>
<dbReference type="Pfam" id="PF00069">
    <property type="entry name" value="Pkinase"/>
    <property type="match status" value="1"/>
</dbReference>
<evidence type="ECO:0000256" key="4">
    <source>
        <dbReference type="ARBA" id="ARBA00022527"/>
    </source>
</evidence>
<dbReference type="PROSITE" id="PS50011">
    <property type="entry name" value="PROTEIN_KINASE_DOM"/>
    <property type="match status" value="1"/>
</dbReference>
<comment type="caution">
    <text evidence="16">The sequence shown here is derived from an EMBL/GenBank/DDBJ whole genome shotgun (WGS) entry which is preliminary data.</text>
</comment>
<evidence type="ECO:0000256" key="1">
    <source>
        <dbReference type="ARBA" id="ARBA00004496"/>
    </source>
</evidence>
<evidence type="ECO:0000256" key="8">
    <source>
        <dbReference type="ARBA" id="ARBA00022777"/>
    </source>
</evidence>
<keyword evidence="7 12" id="KW-0547">Nucleotide-binding</keyword>
<dbReference type="InterPro" id="IPR000719">
    <property type="entry name" value="Prot_kinase_dom"/>
</dbReference>
<proteinExistence type="predicted"/>
<feature type="compositionally biased region" description="Polar residues" evidence="13">
    <location>
        <begin position="14"/>
        <end position="23"/>
    </location>
</feature>
<organism evidence="16 17">
    <name type="scientific">Mortierella isabellina</name>
    <name type="common">Filamentous fungus</name>
    <name type="synonym">Umbelopsis isabellina</name>
    <dbReference type="NCBI Taxonomy" id="91625"/>
    <lineage>
        <taxon>Eukaryota</taxon>
        <taxon>Fungi</taxon>
        <taxon>Fungi incertae sedis</taxon>
        <taxon>Mucoromycota</taxon>
        <taxon>Mucoromycotina</taxon>
        <taxon>Umbelopsidomycetes</taxon>
        <taxon>Umbelopsidales</taxon>
        <taxon>Umbelopsidaceae</taxon>
        <taxon>Umbelopsis</taxon>
    </lineage>
</organism>
<feature type="compositionally biased region" description="Basic and acidic residues" evidence="13">
    <location>
        <begin position="27"/>
        <end position="38"/>
    </location>
</feature>
<evidence type="ECO:0000256" key="9">
    <source>
        <dbReference type="ARBA" id="ARBA00022840"/>
    </source>
</evidence>
<keyword evidence="5" id="KW-0597">Phosphoprotein</keyword>
<dbReference type="GO" id="GO:0005634">
    <property type="term" value="C:nucleus"/>
    <property type="evidence" value="ECO:0007669"/>
    <property type="project" value="TreeGrafter"/>
</dbReference>
<keyword evidence="3" id="KW-0963">Cytoplasm</keyword>
<keyword evidence="17" id="KW-1185">Reference proteome</keyword>
<feature type="non-terminal residue" evidence="16">
    <location>
        <position position="1"/>
    </location>
</feature>
<dbReference type="SMART" id="SM00220">
    <property type="entry name" value="S_TKc"/>
    <property type="match status" value="1"/>
</dbReference>
<dbReference type="GO" id="GO:0005829">
    <property type="term" value="C:cytosol"/>
    <property type="evidence" value="ECO:0007669"/>
    <property type="project" value="TreeGrafter"/>
</dbReference>
<feature type="binding site" evidence="12">
    <location>
        <position position="791"/>
    </location>
    <ligand>
        <name>ATP</name>
        <dbReference type="ChEBI" id="CHEBI:30616"/>
    </ligand>
</feature>
<dbReference type="FunFam" id="3.30.200.20:FF:000314">
    <property type="entry name" value="Serine/threonine protein kinase"/>
    <property type="match status" value="1"/>
</dbReference>
<name>A0A8H7PG98_MORIS</name>
<dbReference type="InterPro" id="IPR011009">
    <property type="entry name" value="Kinase-like_dom_sf"/>
</dbReference>
<dbReference type="Gene3D" id="3.30.450.20">
    <property type="entry name" value="PAS domain"/>
    <property type="match status" value="1"/>
</dbReference>
<gene>
    <name evidence="16" type="ORF">INT43_004477</name>
</gene>
<dbReference type="Proteomes" id="UP000654370">
    <property type="component" value="Unassembled WGS sequence"/>
</dbReference>
<comment type="catalytic activity">
    <reaction evidence="10">
        <text>L-threonyl-[protein] + ATP = O-phospho-L-threonyl-[protein] + ADP + H(+)</text>
        <dbReference type="Rhea" id="RHEA:46608"/>
        <dbReference type="Rhea" id="RHEA-COMP:11060"/>
        <dbReference type="Rhea" id="RHEA-COMP:11605"/>
        <dbReference type="ChEBI" id="CHEBI:15378"/>
        <dbReference type="ChEBI" id="CHEBI:30013"/>
        <dbReference type="ChEBI" id="CHEBI:30616"/>
        <dbReference type="ChEBI" id="CHEBI:61977"/>
        <dbReference type="ChEBI" id="CHEBI:456216"/>
        <dbReference type="EC" id="2.7.11.1"/>
    </reaction>
</comment>
<dbReference type="FunFam" id="1.10.510.10:FF:000320">
    <property type="entry name" value="Serine/threonine protein kinase"/>
    <property type="match status" value="1"/>
</dbReference>
<evidence type="ECO:0000256" key="6">
    <source>
        <dbReference type="ARBA" id="ARBA00022679"/>
    </source>
</evidence>
<dbReference type="InterPro" id="IPR017441">
    <property type="entry name" value="Protein_kinase_ATP_BS"/>
</dbReference>
<comment type="subcellular location">
    <subcellularLocation>
        <location evidence="1">Cytoplasm</location>
    </subcellularLocation>
</comment>
<comment type="catalytic activity">
    <reaction evidence="11">
        <text>L-seryl-[protein] + ATP = O-phospho-L-seryl-[protein] + ADP + H(+)</text>
        <dbReference type="Rhea" id="RHEA:17989"/>
        <dbReference type="Rhea" id="RHEA-COMP:9863"/>
        <dbReference type="Rhea" id="RHEA-COMP:11604"/>
        <dbReference type="ChEBI" id="CHEBI:15378"/>
        <dbReference type="ChEBI" id="CHEBI:29999"/>
        <dbReference type="ChEBI" id="CHEBI:30616"/>
        <dbReference type="ChEBI" id="CHEBI:83421"/>
        <dbReference type="ChEBI" id="CHEBI:456216"/>
        <dbReference type="EC" id="2.7.11.1"/>
    </reaction>
</comment>
<keyword evidence="4" id="KW-0723">Serine/threonine-protein kinase</keyword>
<dbReference type="GO" id="GO:0035556">
    <property type="term" value="P:intracellular signal transduction"/>
    <property type="evidence" value="ECO:0007669"/>
    <property type="project" value="TreeGrafter"/>
</dbReference>
<accession>A0A8H7PG98</accession>
<dbReference type="EC" id="2.7.11.1" evidence="2"/>
<evidence type="ECO:0000256" key="7">
    <source>
        <dbReference type="ARBA" id="ARBA00022741"/>
    </source>
</evidence>
<evidence type="ECO:0000256" key="11">
    <source>
        <dbReference type="ARBA" id="ARBA00048679"/>
    </source>
</evidence>
<evidence type="ECO:0000313" key="17">
    <source>
        <dbReference type="Proteomes" id="UP000654370"/>
    </source>
</evidence>
<evidence type="ECO:0000313" key="16">
    <source>
        <dbReference type="EMBL" id="KAG2173104.1"/>
    </source>
</evidence>
<dbReference type="GO" id="GO:0045719">
    <property type="term" value="P:negative regulation of glycogen biosynthetic process"/>
    <property type="evidence" value="ECO:0007669"/>
    <property type="project" value="TreeGrafter"/>
</dbReference>
<dbReference type="PROSITE" id="PS50112">
    <property type="entry name" value="PAS"/>
    <property type="match status" value="1"/>
</dbReference>
<evidence type="ECO:0000256" key="3">
    <source>
        <dbReference type="ARBA" id="ARBA00022490"/>
    </source>
</evidence>
<evidence type="ECO:0000256" key="5">
    <source>
        <dbReference type="ARBA" id="ARBA00022553"/>
    </source>
</evidence>
<dbReference type="OrthoDB" id="10252171at2759"/>
<evidence type="ECO:0000259" key="14">
    <source>
        <dbReference type="PROSITE" id="PS50011"/>
    </source>
</evidence>
<evidence type="ECO:0000259" key="15">
    <source>
        <dbReference type="PROSITE" id="PS50112"/>
    </source>
</evidence>
<evidence type="ECO:0000256" key="13">
    <source>
        <dbReference type="SAM" id="MobiDB-lite"/>
    </source>
</evidence>
<dbReference type="Pfam" id="PF13426">
    <property type="entry name" value="PAS_9"/>
    <property type="match status" value="1"/>
</dbReference>
<dbReference type="Gene3D" id="3.30.200.20">
    <property type="entry name" value="Phosphorylase Kinase, domain 1"/>
    <property type="match status" value="1"/>
</dbReference>
<dbReference type="PROSITE" id="PS00108">
    <property type="entry name" value="PROTEIN_KINASE_ST"/>
    <property type="match status" value="1"/>
</dbReference>
<dbReference type="PANTHER" id="PTHR24346">
    <property type="entry name" value="MAP/MICROTUBULE AFFINITY-REGULATING KINASE"/>
    <property type="match status" value="1"/>
</dbReference>
<evidence type="ECO:0000256" key="2">
    <source>
        <dbReference type="ARBA" id="ARBA00012513"/>
    </source>
</evidence>
<sequence>PQYGVAKLGHEDYFSQSPLKTQSEPPPAKDDNLDHSNDEADDEDVIYQPKGLIRLREESGAVTPSRSRVHRKSGQDIARFTDESLHSFGFTPPCRDQNMFEARRNVVNRSLDFMKKLKDKVDMAKLEPYAGTGLDAFAKPIIDLKHEALQSSSFSRAHRRQTAVPYSEASQHVSEAILTNRRMSMDVNAQLDSTSQSHCQVHPPTRFLPQNQSIITTNEVGKILLFNDIASLCFGYDKSYVGQSILNVFEENTKAKLEGLLASRIAEVDQITEQDRGTVLICGKVLPIIRRNRTKTAASLWLKQKLDVTGNTIYIWIFEEIAESLVTMQLTSTGDIMKVTGAINDLYGYSEESLIGKKIDTLIPACCKLRSGDSGFYDNKDAPAVNFNELNKFKFYGSCTSFGARFPVIVKAQPSENPCSPNGLSMFDLKIVSIPTIAGLVNVRLDGSIHSINSVPAKYLFGYSPEALVDKKNVGELLPQWSKIFNGLEKRNLLRKSSITDYPSCRRILLDQETSTRVTKVGSIQQMNVPHNRKPTTVLDRQLPVIHAVHRDGTRFEVQIQLRMMDIAEEELIALWITFDRVSTFSKYGHMNKLAANNVQLASPISNYPHMRTSISTPSESALLTTHGHKKDLDDSSFSSKTVAPIHVESAATTLQSTSPEQTVTTVPRPGPRSFGVSSFGSPNIDKKVMPVQGSMLVTPHPSVDMVKAAPSPSPPPKPFRLPSNVMPMTPPPARTPPISLLNYSALTRKTTISDYCILDSLGQGAYGMVKLAYRLDDPEKKKVVIKYVVKSRILVDSWIREIGKDRHLRMVPLEIHILHTLRRIPHVNCCHMFDYFEDDDYYYIVMDLHGEGLDLFDYIELNRDMGEQEVKSIFRQIAESVRHLHHNKMVHRDIKDENVILDENGTALLIDFGSANYVKEGKRFDTFSGTLDYCAPEILQGQPYEGPPQDIWSLGILLYTMVFKENPFYNIDEILARELRIPYEFCEGAIDLIKSMLNREVDKRPTIDAVLNHAWLS</sequence>
<dbReference type="GO" id="GO:0004674">
    <property type="term" value="F:protein serine/threonine kinase activity"/>
    <property type="evidence" value="ECO:0007669"/>
    <property type="project" value="UniProtKB-KW"/>
</dbReference>
<reference evidence="16" key="1">
    <citation type="submission" date="2020-12" db="EMBL/GenBank/DDBJ databases">
        <title>Metabolic potential, ecology and presence of endohyphal bacteria is reflected in genomic diversity of Mucoromycotina.</title>
        <authorList>
            <person name="Muszewska A."/>
            <person name="Okrasinska A."/>
            <person name="Steczkiewicz K."/>
            <person name="Drgas O."/>
            <person name="Orlowska M."/>
            <person name="Perlinska-Lenart U."/>
            <person name="Aleksandrzak-Piekarczyk T."/>
            <person name="Szatraj K."/>
            <person name="Zielenkiewicz U."/>
            <person name="Pilsyk S."/>
            <person name="Malc E."/>
            <person name="Mieczkowski P."/>
            <person name="Kruszewska J.S."/>
            <person name="Biernat P."/>
            <person name="Pawlowska J."/>
        </authorList>
    </citation>
    <scope>NUCLEOTIDE SEQUENCE</scope>
    <source>
        <strain evidence="16">WA0000067209</strain>
    </source>
</reference>
<keyword evidence="8" id="KW-0418">Kinase</keyword>
<dbReference type="EMBL" id="JAEPQZ010000015">
    <property type="protein sequence ID" value="KAG2173104.1"/>
    <property type="molecule type" value="Genomic_DNA"/>
</dbReference>
<dbReference type="SUPFAM" id="SSF56112">
    <property type="entry name" value="Protein kinase-like (PK-like)"/>
    <property type="match status" value="1"/>
</dbReference>
<feature type="compositionally biased region" description="Polar residues" evidence="13">
    <location>
        <begin position="653"/>
        <end position="666"/>
    </location>
</feature>
<feature type="domain" description="Protein kinase" evidence="14">
    <location>
        <begin position="756"/>
        <end position="1017"/>
    </location>
</feature>
<dbReference type="PANTHER" id="PTHR24346:SF51">
    <property type="entry name" value="PAS DOMAIN-CONTAINING SERINE_THREONINE-PROTEIN KINASE"/>
    <property type="match status" value="1"/>
</dbReference>
<protein>
    <recommendedName>
        <fullName evidence="2">non-specific serine/threonine protein kinase</fullName>
        <ecNumber evidence="2">2.7.11.1</ecNumber>
    </recommendedName>
</protein>
<dbReference type="InterPro" id="IPR008271">
    <property type="entry name" value="Ser/Thr_kinase_AS"/>
</dbReference>
<evidence type="ECO:0000256" key="12">
    <source>
        <dbReference type="PROSITE-ProRule" id="PRU10141"/>
    </source>
</evidence>
<evidence type="ECO:0000256" key="10">
    <source>
        <dbReference type="ARBA" id="ARBA00047899"/>
    </source>
</evidence>
<dbReference type="PROSITE" id="PS00107">
    <property type="entry name" value="PROTEIN_KINASE_ATP"/>
    <property type="match status" value="1"/>
</dbReference>
<dbReference type="AlphaFoldDB" id="A0A8H7PG98"/>
<feature type="region of interest" description="Disordered" evidence="13">
    <location>
        <begin position="1"/>
        <end position="44"/>
    </location>
</feature>
<keyword evidence="9 12" id="KW-0067">ATP-binding</keyword>
<keyword evidence="6" id="KW-0808">Transferase</keyword>
<dbReference type="GO" id="GO:0005524">
    <property type="term" value="F:ATP binding"/>
    <property type="evidence" value="ECO:0007669"/>
    <property type="project" value="UniProtKB-UniRule"/>
</dbReference>
<feature type="region of interest" description="Disordered" evidence="13">
    <location>
        <begin position="653"/>
        <end position="680"/>
    </location>
</feature>
<dbReference type="InterPro" id="IPR000014">
    <property type="entry name" value="PAS"/>
</dbReference>
<dbReference type="Gene3D" id="1.10.510.10">
    <property type="entry name" value="Transferase(Phosphotransferase) domain 1"/>
    <property type="match status" value="1"/>
</dbReference>